<comment type="caution">
    <text evidence="1">The sequence shown here is derived from an EMBL/GenBank/DDBJ whole genome shotgun (WGS) entry which is preliminary data.</text>
</comment>
<dbReference type="EMBL" id="QGNW01000786">
    <property type="protein sequence ID" value="RVW62124.1"/>
    <property type="molecule type" value="Genomic_DNA"/>
</dbReference>
<evidence type="ECO:0000313" key="2">
    <source>
        <dbReference type="Proteomes" id="UP000288805"/>
    </source>
</evidence>
<accession>A0A438FQ84</accession>
<protein>
    <submittedName>
        <fullName evidence="1">Uncharacterized protein</fullName>
    </submittedName>
</protein>
<dbReference type="AlphaFoldDB" id="A0A438FQ84"/>
<proteinExistence type="predicted"/>
<name>A0A438FQ84_VITVI</name>
<evidence type="ECO:0000313" key="1">
    <source>
        <dbReference type="EMBL" id="RVW62124.1"/>
    </source>
</evidence>
<gene>
    <name evidence="1" type="ORF">CK203_064630</name>
</gene>
<sequence length="248" mass="27433">MEKMMSRVHTWKASSPVKARLTSNSIFITFLGDTQLKTFSERIPSSASLAYPAPKAPQKYLLQKIPLSTISPSANLLLKDQKNPPASLTEKIPHLKKIPHGSQTTTPAAGLLPKYLLTNSEKHHLPKTPLSQQRTPLHILLQFGSFHGVLPPSHSGFSLCEPYLPTSNTLLVVVESRASLRSELYWPLVLPNTPKPKFCGFSSGLVIQSNKNVSELQLQLTLTTGDADLPSEVYWNSVLPNYKAFMSH</sequence>
<dbReference type="Proteomes" id="UP000288805">
    <property type="component" value="Unassembled WGS sequence"/>
</dbReference>
<organism evidence="1 2">
    <name type="scientific">Vitis vinifera</name>
    <name type="common">Grape</name>
    <dbReference type="NCBI Taxonomy" id="29760"/>
    <lineage>
        <taxon>Eukaryota</taxon>
        <taxon>Viridiplantae</taxon>
        <taxon>Streptophyta</taxon>
        <taxon>Embryophyta</taxon>
        <taxon>Tracheophyta</taxon>
        <taxon>Spermatophyta</taxon>
        <taxon>Magnoliopsida</taxon>
        <taxon>eudicotyledons</taxon>
        <taxon>Gunneridae</taxon>
        <taxon>Pentapetalae</taxon>
        <taxon>rosids</taxon>
        <taxon>Vitales</taxon>
        <taxon>Vitaceae</taxon>
        <taxon>Viteae</taxon>
        <taxon>Vitis</taxon>
    </lineage>
</organism>
<reference evidence="1 2" key="1">
    <citation type="journal article" date="2018" name="PLoS Genet.">
        <title>Population sequencing reveals clonal diversity and ancestral inbreeding in the grapevine cultivar Chardonnay.</title>
        <authorList>
            <person name="Roach M.J."/>
            <person name="Johnson D.L."/>
            <person name="Bohlmann J."/>
            <person name="van Vuuren H.J."/>
            <person name="Jones S.J."/>
            <person name="Pretorius I.S."/>
            <person name="Schmidt S.A."/>
            <person name="Borneman A.R."/>
        </authorList>
    </citation>
    <scope>NUCLEOTIDE SEQUENCE [LARGE SCALE GENOMIC DNA]</scope>
    <source>
        <strain evidence="2">cv. Chardonnay</strain>
        <tissue evidence="1">Leaf</tissue>
    </source>
</reference>